<dbReference type="InterPro" id="IPR007404">
    <property type="entry name" value="YdjM-like"/>
</dbReference>
<dbReference type="RefSeq" id="WP_049992142.1">
    <property type="nucleotide sequence ID" value="NZ_FOIS01000006.1"/>
</dbReference>
<dbReference type="Proteomes" id="UP000183275">
    <property type="component" value="Unassembled WGS sequence"/>
</dbReference>
<feature type="transmembrane region" description="Helical" evidence="1">
    <location>
        <begin position="153"/>
        <end position="172"/>
    </location>
</feature>
<name>A0A1I0QXC2_9EURY</name>
<dbReference type="OrthoDB" id="313450at2157"/>
<dbReference type="EMBL" id="FOIS01000006">
    <property type="protein sequence ID" value="SEW32174.1"/>
    <property type="molecule type" value="Genomic_DNA"/>
</dbReference>
<reference evidence="3" key="1">
    <citation type="submission" date="2016-10" db="EMBL/GenBank/DDBJ databases">
        <authorList>
            <person name="Varghese N."/>
        </authorList>
    </citation>
    <scope>NUCLEOTIDE SEQUENCE [LARGE SCALE GENOMIC DNA]</scope>
    <source>
        <strain evidence="3">CGMCC 1.12284</strain>
    </source>
</reference>
<feature type="transmembrane region" description="Helical" evidence="1">
    <location>
        <begin position="203"/>
        <end position="223"/>
    </location>
</feature>
<dbReference type="STRING" id="1202768.SAMN05216285_4058"/>
<keyword evidence="3" id="KW-1185">Reference proteome</keyword>
<proteinExistence type="predicted"/>
<keyword evidence="2" id="KW-0378">Hydrolase</keyword>
<protein>
    <submittedName>
        <fullName evidence="2">LexA-binding, inner membrane-associated putative hydrolase</fullName>
    </submittedName>
</protein>
<evidence type="ECO:0000313" key="3">
    <source>
        <dbReference type="Proteomes" id="UP000183275"/>
    </source>
</evidence>
<keyword evidence="1" id="KW-0812">Transmembrane</keyword>
<feature type="transmembrane region" description="Helical" evidence="1">
    <location>
        <begin position="129"/>
        <end position="146"/>
    </location>
</feature>
<dbReference type="GO" id="GO:0016787">
    <property type="term" value="F:hydrolase activity"/>
    <property type="evidence" value="ECO:0007669"/>
    <property type="project" value="UniProtKB-KW"/>
</dbReference>
<feature type="transmembrane region" description="Helical" evidence="1">
    <location>
        <begin position="79"/>
        <end position="98"/>
    </location>
</feature>
<dbReference type="AlphaFoldDB" id="A0A1I0QXC2"/>
<organism evidence="2 3">
    <name type="scientific">Natrinema salifodinae</name>
    <dbReference type="NCBI Taxonomy" id="1202768"/>
    <lineage>
        <taxon>Archaea</taxon>
        <taxon>Methanobacteriati</taxon>
        <taxon>Methanobacteriota</taxon>
        <taxon>Stenosarchaea group</taxon>
        <taxon>Halobacteria</taxon>
        <taxon>Halobacteriales</taxon>
        <taxon>Natrialbaceae</taxon>
        <taxon>Natrinema</taxon>
    </lineage>
</organism>
<accession>A0A1I0QXC2</accession>
<dbReference type="eggNOG" id="arCOG04562">
    <property type="taxonomic scope" value="Archaea"/>
</dbReference>
<gene>
    <name evidence="2" type="ORF">SAMN05216285_4058</name>
</gene>
<dbReference type="Pfam" id="PF04307">
    <property type="entry name" value="YdjM"/>
    <property type="match status" value="1"/>
</dbReference>
<evidence type="ECO:0000313" key="2">
    <source>
        <dbReference type="EMBL" id="SEW32174.1"/>
    </source>
</evidence>
<feature type="transmembrane region" description="Helical" evidence="1">
    <location>
        <begin position="105"/>
        <end position="123"/>
    </location>
</feature>
<feature type="transmembrane region" description="Helical" evidence="1">
    <location>
        <begin position="235"/>
        <end position="253"/>
    </location>
</feature>
<keyword evidence="1" id="KW-1133">Transmembrane helix</keyword>
<evidence type="ECO:0000256" key="1">
    <source>
        <dbReference type="SAM" id="Phobius"/>
    </source>
</evidence>
<keyword evidence="1" id="KW-0472">Membrane</keyword>
<feature type="transmembrane region" description="Helical" evidence="1">
    <location>
        <begin position="312"/>
        <end position="332"/>
    </location>
</feature>
<sequence>MFVGHALLAFAVAALAAERRGWDGRRTLTLGAVAGAFATIPDVDVAYALVGLLEWRVADGALGASTAFWDASRVVHRSVTHSLVVGAIAAPAFGLVAVRGAGRATLARGVAGGLLLSLVGIAFAVDGPLAAFVTGLFVASGILVAATARRTSLSPTTVGLAALWGLWSHPWGDLVTGSPPEWLYPFASPVLSSRVVLHADPTLHLLGAFAIELAVIWFALATCCRLTGRSPVALVDRRAAVGGAYGIAALAATPPTLAVSYHFVFSILGVGLLCGAIRTPPSPTLPRSLGRDRRSPVPVSVPSVDSLLDVSLTGLAAVTIALVAYALVYLTAVAPA</sequence>